<gene>
    <name evidence="1" type="ORF">LCGC14_1618350</name>
</gene>
<name>A0A0F9IT41_9ZZZZ</name>
<organism evidence="1">
    <name type="scientific">marine sediment metagenome</name>
    <dbReference type="NCBI Taxonomy" id="412755"/>
    <lineage>
        <taxon>unclassified sequences</taxon>
        <taxon>metagenomes</taxon>
        <taxon>ecological metagenomes</taxon>
    </lineage>
</organism>
<protein>
    <submittedName>
        <fullName evidence="1">Uncharacterized protein</fullName>
    </submittedName>
</protein>
<evidence type="ECO:0000313" key="1">
    <source>
        <dbReference type="EMBL" id="KKM23124.1"/>
    </source>
</evidence>
<proteinExistence type="predicted"/>
<dbReference type="EMBL" id="LAZR01013194">
    <property type="protein sequence ID" value="KKM23124.1"/>
    <property type="molecule type" value="Genomic_DNA"/>
</dbReference>
<comment type="caution">
    <text evidence="1">The sequence shown here is derived from an EMBL/GenBank/DDBJ whole genome shotgun (WGS) entry which is preliminary data.</text>
</comment>
<reference evidence="1" key="1">
    <citation type="journal article" date="2015" name="Nature">
        <title>Complex archaea that bridge the gap between prokaryotes and eukaryotes.</title>
        <authorList>
            <person name="Spang A."/>
            <person name="Saw J.H."/>
            <person name="Jorgensen S.L."/>
            <person name="Zaremba-Niedzwiedzka K."/>
            <person name="Martijn J."/>
            <person name="Lind A.E."/>
            <person name="van Eijk R."/>
            <person name="Schleper C."/>
            <person name="Guy L."/>
            <person name="Ettema T.J."/>
        </authorList>
    </citation>
    <scope>NUCLEOTIDE SEQUENCE</scope>
</reference>
<dbReference type="AlphaFoldDB" id="A0A0F9IT41"/>
<sequence>MNLDRQMKRFCSKCKWCNLPCGFSMSRMFGLGRVGGKNVNNKYPGCVMEGPDCGYYNTCEGSNSCLSEYKRLKKAEDFK</sequence>
<accession>A0A0F9IT41</accession>